<reference evidence="3" key="1">
    <citation type="submission" date="2020-12" db="EMBL/GenBank/DDBJ databases">
        <title>Hymenobacter sp.</title>
        <authorList>
            <person name="Kim M.K."/>
        </authorList>
    </citation>
    <scope>NUCLEOTIDE SEQUENCE [LARGE SCALE GENOMIC DNA]</scope>
    <source>
        <strain evidence="3">BT553</strain>
    </source>
</reference>
<evidence type="ECO:0000313" key="3">
    <source>
        <dbReference type="Proteomes" id="UP000640426"/>
    </source>
</evidence>
<keyword evidence="1" id="KW-0175">Coiled coil</keyword>
<sequence>MKTPYDAPLRVAERELDAVRTDIGKALDELQRVEQALVAIDAALAREAVVAAADTRMVAERYFARARDQRSQLGTARVTAQGRLEALRAKAVECYGSRKAIESAATRYRIEAEHAAVAAEQSALDDMVAARRIRRRPAMTIVQPLS</sequence>
<name>A0ABS0XPX7_9SPHN</name>
<keyword evidence="3" id="KW-1185">Reference proteome</keyword>
<evidence type="ECO:0000256" key="1">
    <source>
        <dbReference type="SAM" id="Coils"/>
    </source>
</evidence>
<protein>
    <recommendedName>
        <fullName evidence="4">Flagellar FliJ protein</fullName>
    </recommendedName>
</protein>
<accession>A0ABS0XPX7</accession>
<dbReference type="InterPro" id="IPR053716">
    <property type="entry name" value="Flag_assembly_chemotaxis_eff"/>
</dbReference>
<dbReference type="RefSeq" id="WP_199037476.1">
    <property type="nucleotide sequence ID" value="NZ_JAELXS010000005.1"/>
</dbReference>
<gene>
    <name evidence="2" type="ORF">JAO74_09770</name>
</gene>
<evidence type="ECO:0000313" key="2">
    <source>
        <dbReference type="EMBL" id="MBJ6122078.1"/>
    </source>
</evidence>
<proteinExistence type="predicted"/>
<comment type="caution">
    <text evidence="2">The sequence shown here is derived from an EMBL/GenBank/DDBJ whole genome shotgun (WGS) entry which is preliminary data.</text>
</comment>
<organism evidence="2 3">
    <name type="scientific">Sphingomonas mollis</name>
    <dbReference type="NCBI Taxonomy" id="2795726"/>
    <lineage>
        <taxon>Bacteria</taxon>
        <taxon>Pseudomonadati</taxon>
        <taxon>Pseudomonadota</taxon>
        <taxon>Alphaproteobacteria</taxon>
        <taxon>Sphingomonadales</taxon>
        <taxon>Sphingomonadaceae</taxon>
        <taxon>Sphingomonas</taxon>
    </lineage>
</organism>
<feature type="coiled-coil region" evidence="1">
    <location>
        <begin position="9"/>
        <end position="36"/>
    </location>
</feature>
<dbReference type="Gene3D" id="1.10.287.1700">
    <property type="match status" value="1"/>
</dbReference>
<dbReference type="EMBL" id="JAELXS010000005">
    <property type="protein sequence ID" value="MBJ6122078.1"/>
    <property type="molecule type" value="Genomic_DNA"/>
</dbReference>
<evidence type="ECO:0008006" key="4">
    <source>
        <dbReference type="Google" id="ProtNLM"/>
    </source>
</evidence>
<dbReference type="Proteomes" id="UP000640426">
    <property type="component" value="Unassembled WGS sequence"/>
</dbReference>